<evidence type="ECO:0000256" key="1">
    <source>
        <dbReference type="SAM" id="Phobius"/>
    </source>
</evidence>
<organism evidence="2 3">
    <name type="scientific">Candidatus Woesebacteria bacterium GW2011_GWA1_37_7</name>
    <dbReference type="NCBI Taxonomy" id="1618545"/>
    <lineage>
        <taxon>Bacteria</taxon>
        <taxon>Candidatus Woeseibacteriota</taxon>
    </lineage>
</organism>
<accession>A0A0G0GZF1</accession>
<reference evidence="2 3" key="1">
    <citation type="journal article" date="2015" name="Nature">
        <title>rRNA introns, odd ribosomes, and small enigmatic genomes across a large radiation of phyla.</title>
        <authorList>
            <person name="Brown C.T."/>
            <person name="Hug L.A."/>
            <person name="Thomas B.C."/>
            <person name="Sharon I."/>
            <person name="Castelle C.J."/>
            <person name="Singh A."/>
            <person name="Wilkins M.J."/>
            <person name="Williams K.H."/>
            <person name="Banfield J.F."/>
        </authorList>
    </citation>
    <scope>NUCLEOTIDE SEQUENCE [LARGE SCALE GENOMIC DNA]</scope>
</reference>
<dbReference type="STRING" id="1618545.US53_C0056G0003"/>
<evidence type="ECO:0000313" key="2">
    <source>
        <dbReference type="EMBL" id="KKQ36348.1"/>
    </source>
</evidence>
<dbReference type="Proteomes" id="UP000034591">
    <property type="component" value="Unassembled WGS sequence"/>
</dbReference>
<dbReference type="Pfam" id="PF14584">
    <property type="entry name" value="DUF4446"/>
    <property type="match status" value="1"/>
</dbReference>
<dbReference type="InterPro" id="IPR027981">
    <property type="entry name" value="DUF4446"/>
</dbReference>
<evidence type="ECO:0000313" key="3">
    <source>
        <dbReference type="Proteomes" id="UP000034591"/>
    </source>
</evidence>
<name>A0A0G0GZF1_9BACT</name>
<keyword evidence="1" id="KW-0472">Membrane</keyword>
<feature type="transmembrane region" description="Helical" evidence="1">
    <location>
        <begin position="6"/>
        <end position="27"/>
    </location>
</feature>
<comment type="caution">
    <text evidence="2">The sequence shown here is derived from an EMBL/GenBank/DDBJ whole genome shotgun (WGS) entry which is preliminary data.</text>
</comment>
<gene>
    <name evidence="2" type="ORF">US53_C0056G0003</name>
</gene>
<proteinExistence type="predicted"/>
<evidence type="ECO:0008006" key="4">
    <source>
        <dbReference type="Google" id="ProtNLM"/>
    </source>
</evidence>
<dbReference type="AlphaFoldDB" id="A0A0G0GZF1"/>
<protein>
    <recommendedName>
        <fullName evidence="4">DUF4446 domain-containing protein</fullName>
    </recommendedName>
</protein>
<dbReference type="EMBL" id="LBTI01000056">
    <property type="protein sequence ID" value="KKQ36348.1"/>
    <property type="molecule type" value="Genomic_DNA"/>
</dbReference>
<sequence length="151" mass="16975">MQVNIIVISGLVIWVLALTVGVIYILYKASKLTREVKKGNLIKILENVLASEIKNSKEVALLKKQLAEIQEKGELHVQKMHLLRFNPFEELGGEHSFCLAILDGMESGVVLTGLHTRERTRIYVKSIRKGKSEVELSKEELKALKGALKQN</sequence>
<keyword evidence="1" id="KW-0812">Transmembrane</keyword>
<keyword evidence="1" id="KW-1133">Transmembrane helix</keyword>